<dbReference type="PROSITE" id="PS50870">
    <property type="entry name" value="AH"/>
    <property type="match status" value="1"/>
</dbReference>
<feature type="region of interest" description="Disordered" evidence="1">
    <location>
        <begin position="288"/>
        <end position="308"/>
    </location>
</feature>
<feature type="compositionally biased region" description="Basic and acidic residues" evidence="1">
    <location>
        <begin position="288"/>
        <end position="299"/>
    </location>
</feature>
<evidence type="ECO:0000259" key="2">
    <source>
        <dbReference type="PROSITE" id="PS50870"/>
    </source>
</evidence>
<dbReference type="STRING" id="48709.A0A1D2NC69"/>
<sequence length="587" mass="65066">MDRSTVNKLQHQYWVTKQTVYRKLGKKDDECIVASDAELDAKLELFKSIRQTSSAMNKLLDRYQERICYLAHEQNAMGRFMKEFGKSDKSAAGKMMIQMGKSLIYCSQQEIGLRPPLLRLYQEVETFRNRAVEDTWDTVHQMEKNRTEYRAALNWMKNVSQELDPDMNKQMDKFRNVQTHVKGSKAQFDKLKLACLQKIDLLAAARCNMFSHALIQYQNGMQKITAKNAKIFNTLAVTCKGYQHYEFSVVKELAEPATKLAEETGSKGKELTDQILFDFNDELVDETKTKEKAVPKEASDSNQTSSEMDLLDATNASQLLDNLLGGPMDFSPETENAHDALDLGLGLCGSTEGKESDPGSGSSSGVATGSLINIGSFKSQGTFHSKSSCHRSYIFYPFVKPVVHTLLLGSKKDKDKDKDGKEKDVMDLLCSEDFESIPFETESDTLLLLNEISSAAPLLSLQTNEPLIPNLENSAPKPSSSILNPLNALKPSSSLSSSSTFMPSQLLDLGNLDFGTSGELDLLSLSLDSSTPLATSKTEQTSATSANSNGNSSKSWYDLFADLDPIGNPDSINKKSEDGKESDSRYC</sequence>
<dbReference type="InterPro" id="IPR006723">
    <property type="entry name" value="Islet_autoAg_Ica1_C"/>
</dbReference>
<protein>
    <submittedName>
        <fullName evidence="3">Islet cell autoantigen 1</fullName>
    </submittedName>
</protein>
<comment type="caution">
    <text evidence="3">The sequence shown here is derived from an EMBL/GenBank/DDBJ whole genome shotgun (WGS) entry which is preliminary data.</text>
</comment>
<evidence type="ECO:0000313" key="4">
    <source>
        <dbReference type="Proteomes" id="UP000094527"/>
    </source>
</evidence>
<dbReference type="OrthoDB" id="2126778at2759"/>
<feature type="domain" description="AH" evidence="2">
    <location>
        <begin position="34"/>
        <end position="237"/>
    </location>
</feature>
<accession>A0A1D2NC69</accession>
<dbReference type="SMART" id="SM01237">
    <property type="entry name" value="ICA69"/>
    <property type="match status" value="1"/>
</dbReference>
<dbReference type="SUPFAM" id="SSF103657">
    <property type="entry name" value="BAR/IMD domain-like"/>
    <property type="match status" value="1"/>
</dbReference>
<dbReference type="FunFam" id="1.20.1270.60:FF:000068">
    <property type="entry name" value="Islet cell autoantigen"/>
    <property type="match status" value="1"/>
</dbReference>
<dbReference type="GO" id="GO:0051049">
    <property type="term" value="P:regulation of transport"/>
    <property type="evidence" value="ECO:0007669"/>
    <property type="project" value="TreeGrafter"/>
</dbReference>
<dbReference type="SMART" id="SM01015">
    <property type="entry name" value="Arfaptin"/>
    <property type="match status" value="1"/>
</dbReference>
<dbReference type="PANTHER" id="PTHR10164:SF4">
    <property type="entry name" value="GH23156P"/>
    <property type="match status" value="1"/>
</dbReference>
<dbReference type="Pfam" id="PF04629">
    <property type="entry name" value="ICA69"/>
    <property type="match status" value="1"/>
</dbReference>
<dbReference type="InterPro" id="IPR024114">
    <property type="entry name" value="Islet_autoAg_Ica1/Ica1-like"/>
</dbReference>
<dbReference type="AlphaFoldDB" id="A0A1D2NC69"/>
<evidence type="ECO:0000256" key="1">
    <source>
        <dbReference type="SAM" id="MobiDB-lite"/>
    </source>
</evidence>
<name>A0A1D2NC69_ORCCI</name>
<dbReference type="Proteomes" id="UP000094527">
    <property type="component" value="Unassembled WGS sequence"/>
</dbReference>
<evidence type="ECO:0000313" key="3">
    <source>
        <dbReference type="EMBL" id="ODN02847.1"/>
    </source>
</evidence>
<dbReference type="EMBL" id="LJIJ01000094">
    <property type="protein sequence ID" value="ODN02847.1"/>
    <property type="molecule type" value="Genomic_DNA"/>
</dbReference>
<reference evidence="3 4" key="1">
    <citation type="journal article" date="2016" name="Genome Biol. Evol.">
        <title>Gene Family Evolution Reflects Adaptation to Soil Environmental Stressors in the Genome of the Collembolan Orchesella cincta.</title>
        <authorList>
            <person name="Faddeeva-Vakhrusheva A."/>
            <person name="Derks M.F."/>
            <person name="Anvar S.Y."/>
            <person name="Agamennone V."/>
            <person name="Suring W."/>
            <person name="Smit S."/>
            <person name="van Straalen N.M."/>
            <person name="Roelofs D."/>
        </authorList>
    </citation>
    <scope>NUCLEOTIDE SEQUENCE [LARGE SCALE GENOMIC DNA]</scope>
    <source>
        <tissue evidence="3">Mixed pool</tissue>
    </source>
</reference>
<feature type="region of interest" description="Disordered" evidence="1">
    <location>
        <begin position="566"/>
        <end position="587"/>
    </location>
</feature>
<dbReference type="InterPro" id="IPR010504">
    <property type="entry name" value="AH_dom"/>
</dbReference>
<dbReference type="OMA" id="SHALIQY"/>
<organism evidence="3 4">
    <name type="scientific">Orchesella cincta</name>
    <name type="common">Springtail</name>
    <name type="synonym">Podura cincta</name>
    <dbReference type="NCBI Taxonomy" id="48709"/>
    <lineage>
        <taxon>Eukaryota</taxon>
        <taxon>Metazoa</taxon>
        <taxon>Ecdysozoa</taxon>
        <taxon>Arthropoda</taxon>
        <taxon>Hexapoda</taxon>
        <taxon>Collembola</taxon>
        <taxon>Entomobryomorpha</taxon>
        <taxon>Entomobryoidea</taxon>
        <taxon>Orchesellidae</taxon>
        <taxon>Orchesellinae</taxon>
        <taxon>Orchesella</taxon>
    </lineage>
</organism>
<dbReference type="GO" id="GO:0005794">
    <property type="term" value="C:Golgi apparatus"/>
    <property type="evidence" value="ECO:0007669"/>
    <property type="project" value="TreeGrafter"/>
</dbReference>
<dbReference type="PANTHER" id="PTHR10164">
    <property type="entry name" value="ISLET CELL AUTOANTIGEN 1"/>
    <property type="match status" value="1"/>
</dbReference>
<feature type="compositionally biased region" description="Basic and acidic residues" evidence="1">
    <location>
        <begin position="572"/>
        <end position="587"/>
    </location>
</feature>
<dbReference type="Pfam" id="PF06456">
    <property type="entry name" value="Arfaptin"/>
    <property type="match status" value="1"/>
</dbReference>
<dbReference type="Gene3D" id="1.20.1270.60">
    <property type="entry name" value="Arfaptin homology (AH) domain/BAR domain"/>
    <property type="match status" value="1"/>
</dbReference>
<dbReference type="InterPro" id="IPR027267">
    <property type="entry name" value="AH/BAR_dom_sf"/>
</dbReference>
<gene>
    <name evidence="3" type="ORF">Ocin01_03833</name>
</gene>
<proteinExistence type="predicted"/>
<keyword evidence="4" id="KW-1185">Reference proteome</keyword>
<dbReference type="GO" id="GO:0019904">
    <property type="term" value="F:protein domain specific binding"/>
    <property type="evidence" value="ECO:0007669"/>
    <property type="project" value="InterPro"/>
</dbReference>